<dbReference type="Gene3D" id="2.60.40.10">
    <property type="entry name" value="Immunoglobulins"/>
    <property type="match status" value="1"/>
</dbReference>
<feature type="region of interest" description="Disordered" evidence="11">
    <location>
        <begin position="201"/>
        <end position="224"/>
    </location>
</feature>
<protein>
    <recommendedName>
        <fullName evidence="10">Transmembrane protein 81</fullName>
    </recommendedName>
</protein>
<dbReference type="SUPFAM" id="SSF48726">
    <property type="entry name" value="Immunoglobulin"/>
    <property type="match status" value="1"/>
</dbReference>
<keyword evidence="3" id="KW-0812">Transmembrane</keyword>
<accession>A0A8D3B6A4</accession>
<dbReference type="InterPro" id="IPR007110">
    <property type="entry name" value="Ig-like_dom"/>
</dbReference>
<dbReference type="PANTHER" id="PTHR35670:SF1">
    <property type="entry name" value="TRANSMEMBRANE PROTEIN 81"/>
    <property type="match status" value="1"/>
</dbReference>
<keyword evidence="2" id="KW-1003">Cell membrane</keyword>
<evidence type="ECO:0000256" key="5">
    <source>
        <dbReference type="ARBA" id="ARBA00022989"/>
    </source>
</evidence>
<keyword evidence="8" id="KW-0393">Immunoglobulin domain</keyword>
<reference evidence="14" key="1">
    <citation type="submission" date="2023-05" db="EMBL/GenBank/DDBJ databases">
        <title>High-quality long-read genome of Scophthalmus maximus.</title>
        <authorList>
            <person name="Lien S."/>
            <person name="Martinez P."/>
        </authorList>
    </citation>
    <scope>NUCLEOTIDE SEQUENCE [LARGE SCALE GENOMIC DNA]</scope>
</reference>
<dbReference type="InterPro" id="IPR013151">
    <property type="entry name" value="Immunoglobulin_dom"/>
</dbReference>
<evidence type="ECO:0000256" key="1">
    <source>
        <dbReference type="ARBA" id="ARBA00004251"/>
    </source>
</evidence>
<organism evidence="14 15">
    <name type="scientific">Scophthalmus maximus</name>
    <name type="common">Turbot</name>
    <name type="synonym">Psetta maxima</name>
    <dbReference type="NCBI Taxonomy" id="52904"/>
    <lineage>
        <taxon>Eukaryota</taxon>
        <taxon>Metazoa</taxon>
        <taxon>Chordata</taxon>
        <taxon>Craniata</taxon>
        <taxon>Vertebrata</taxon>
        <taxon>Euteleostomi</taxon>
        <taxon>Actinopterygii</taxon>
        <taxon>Neopterygii</taxon>
        <taxon>Teleostei</taxon>
        <taxon>Neoteleostei</taxon>
        <taxon>Acanthomorphata</taxon>
        <taxon>Carangaria</taxon>
        <taxon>Pleuronectiformes</taxon>
        <taxon>Pleuronectoidei</taxon>
        <taxon>Scophthalmidae</taxon>
        <taxon>Scophthalmus</taxon>
    </lineage>
</organism>
<evidence type="ECO:0000256" key="4">
    <source>
        <dbReference type="ARBA" id="ARBA00022729"/>
    </source>
</evidence>
<dbReference type="Proteomes" id="UP000694558">
    <property type="component" value="Chromosome 11"/>
</dbReference>
<evidence type="ECO:0000313" key="14">
    <source>
        <dbReference type="Ensembl" id="ENSSMAP00000029160.2"/>
    </source>
</evidence>
<dbReference type="InterPro" id="IPR013783">
    <property type="entry name" value="Ig-like_fold"/>
</dbReference>
<evidence type="ECO:0000256" key="10">
    <source>
        <dbReference type="ARBA" id="ARBA00050022"/>
    </source>
</evidence>
<evidence type="ECO:0000256" key="6">
    <source>
        <dbReference type="ARBA" id="ARBA00023136"/>
    </source>
</evidence>
<dbReference type="InterPro" id="IPR039293">
    <property type="entry name" value="TMEM81"/>
</dbReference>
<keyword evidence="7" id="KW-1015">Disulfide bond</keyword>
<evidence type="ECO:0000313" key="15">
    <source>
        <dbReference type="Proteomes" id="UP000694558"/>
    </source>
</evidence>
<evidence type="ECO:0000256" key="11">
    <source>
        <dbReference type="SAM" id="MobiDB-lite"/>
    </source>
</evidence>
<dbReference type="GO" id="GO:0005886">
    <property type="term" value="C:plasma membrane"/>
    <property type="evidence" value="ECO:0007669"/>
    <property type="project" value="UniProtKB-SubCell"/>
</dbReference>
<dbReference type="AlphaFoldDB" id="A0A8D3B6A4"/>
<gene>
    <name evidence="14" type="primary">tmem81</name>
</gene>
<proteinExistence type="predicted"/>
<evidence type="ECO:0000256" key="9">
    <source>
        <dbReference type="ARBA" id="ARBA00049937"/>
    </source>
</evidence>
<dbReference type="PANTHER" id="PTHR35670">
    <property type="entry name" value="TRANSMEMBRANE PROTEIN 81"/>
    <property type="match status" value="1"/>
</dbReference>
<feature type="domain" description="Ig-like" evidence="13">
    <location>
        <begin position="65"/>
        <end position="172"/>
    </location>
</feature>
<evidence type="ECO:0000259" key="13">
    <source>
        <dbReference type="PROSITE" id="PS50835"/>
    </source>
</evidence>
<evidence type="ECO:0000256" key="7">
    <source>
        <dbReference type="ARBA" id="ARBA00023157"/>
    </source>
</evidence>
<dbReference type="InterPro" id="IPR036179">
    <property type="entry name" value="Ig-like_dom_sf"/>
</dbReference>
<dbReference type="InterPro" id="IPR003599">
    <property type="entry name" value="Ig_sub"/>
</dbReference>
<dbReference type="GeneTree" id="ENSGT00390000006349"/>
<evidence type="ECO:0000256" key="3">
    <source>
        <dbReference type="ARBA" id="ARBA00022692"/>
    </source>
</evidence>
<keyword evidence="5" id="KW-1133">Transmembrane helix</keyword>
<evidence type="ECO:0000256" key="12">
    <source>
        <dbReference type="SAM" id="SignalP"/>
    </source>
</evidence>
<feature type="chain" id="PRO_5034864298" description="Transmembrane protein 81" evidence="12">
    <location>
        <begin position="30"/>
        <end position="259"/>
    </location>
</feature>
<dbReference type="SMART" id="SM00409">
    <property type="entry name" value="IG"/>
    <property type="match status" value="1"/>
</dbReference>
<feature type="signal peptide" evidence="12">
    <location>
        <begin position="1"/>
        <end position="29"/>
    </location>
</feature>
<evidence type="ECO:0000256" key="2">
    <source>
        <dbReference type="ARBA" id="ARBA00022475"/>
    </source>
</evidence>
<feature type="compositionally biased region" description="Polar residues" evidence="11">
    <location>
        <begin position="213"/>
        <end position="224"/>
    </location>
</feature>
<sequence length="259" mass="28628">MQRASVGLRLPLLLLFLFLLLPFQPLGSAELDGADEVAVEVVVDSSPCSTTCGLGIKTQTLYAGPRVGTEVSEVCRVRKVKCQESWQCGLRTMTVTAGQRVEIDCLGEVLQAMGRVLWRYARGIITSDSSLFARWQAPQLDHVILDPVREEDAGTYLCDVQDAGFRRVKRVYWGIRVLPAGILNLDYESAVAQWETAGDQQNRTASDHHVKPNNKTGSLTGRDSVSKSISRGLVYICASRGQCCFTQKVLKNSVCWVKF</sequence>
<keyword evidence="4 12" id="KW-0732">Signal</keyword>
<name>A0A8D3B6A4_SCOMX</name>
<dbReference type="Pfam" id="PF00047">
    <property type="entry name" value="ig"/>
    <property type="match status" value="1"/>
</dbReference>
<comment type="function">
    <text evidence="9">Essential fertilization factor required for male fertility. Part of a conserved trimeric sperm complex with the essential fertilization factors IZUMO1 and SPACA6 which bridges sperm and oocyte membranes during fertilization by binding to IZUMO1R/JUNO on the oocyte.</text>
</comment>
<evidence type="ECO:0000256" key="8">
    <source>
        <dbReference type="ARBA" id="ARBA00023319"/>
    </source>
</evidence>
<reference evidence="14" key="2">
    <citation type="submission" date="2025-08" db="UniProtKB">
        <authorList>
            <consortium name="Ensembl"/>
        </authorList>
    </citation>
    <scope>IDENTIFICATION</scope>
</reference>
<dbReference type="PROSITE" id="PS50835">
    <property type="entry name" value="IG_LIKE"/>
    <property type="match status" value="1"/>
</dbReference>
<dbReference type="Ensembl" id="ENSSMAT00000029520.2">
    <property type="protein sequence ID" value="ENSSMAP00000029160.2"/>
    <property type="gene ID" value="ENSSMAG00000017829.2"/>
</dbReference>
<keyword evidence="6" id="KW-0472">Membrane</keyword>
<comment type="subcellular location">
    <subcellularLocation>
        <location evidence="1">Cell membrane</location>
        <topology evidence="1">Single-pass type I membrane protein</topology>
    </subcellularLocation>
</comment>